<name>A0ABP7VAJ2_9BACI</name>
<dbReference type="EMBL" id="BAABDL010000034">
    <property type="protein sequence ID" value="GAA4062272.1"/>
    <property type="molecule type" value="Genomic_DNA"/>
</dbReference>
<proteinExistence type="predicted"/>
<gene>
    <name evidence="2" type="ORF">GCM10022410_06360</name>
</gene>
<accession>A0ABP7VAJ2</accession>
<dbReference type="PROSITE" id="PS50965">
    <property type="entry name" value="NERD"/>
    <property type="match status" value="1"/>
</dbReference>
<comment type="caution">
    <text evidence="2">The sequence shown here is derived from an EMBL/GenBank/DDBJ whole genome shotgun (WGS) entry which is preliminary data.</text>
</comment>
<dbReference type="InterPro" id="IPR011528">
    <property type="entry name" value="NERD"/>
</dbReference>
<protein>
    <recommendedName>
        <fullName evidence="1">NERD domain-containing protein</fullName>
    </recommendedName>
</protein>
<reference evidence="3" key="1">
    <citation type="journal article" date="2019" name="Int. J. Syst. Evol. Microbiol.">
        <title>The Global Catalogue of Microorganisms (GCM) 10K type strain sequencing project: providing services to taxonomists for standard genome sequencing and annotation.</title>
        <authorList>
            <consortium name="The Broad Institute Genomics Platform"/>
            <consortium name="The Broad Institute Genome Sequencing Center for Infectious Disease"/>
            <person name="Wu L."/>
            <person name="Ma J."/>
        </authorList>
    </citation>
    <scope>NUCLEOTIDE SEQUENCE [LARGE SCALE GENOMIC DNA]</scope>
    <source>
        <strain evidence="3">JCM 17250</strain>
    </source>
</reference>
<feature type="domain" description="NERD" evidence="1">
    <location>
        <begin position="1"/>
        <end position="103"/>
    </location>
</feature>
<dbReference type="Proteomes" id="UP001501734">
    <property type="component" value="Unassembled WGS sequence"/>
</dbReference>
<dbReference type="Pfam" id="PF08378">
    <property type="entry name" value="NERD"/>
    <property type="match status" value="1"/>
</dbReference>
<sequence length="263" mass="31045">MDKRLEVLPDHVLILRDLTYEVNHTTFQIDTLLIFREKLYLLDVKNNDGDHYIEDGIWKTAQGTEIKNPQHQLLRCTSLLRKLLQIIGINLNICAHLIFVNLEFTLYQAPRTPEIIFPTQLNRFIEKLKTEPCNLGRTHQRIANQLLQNSLKVNRHQIQFTYQLDQMKKGILCSECYGFMRRYNQKRLICLKCKKIDLTTNRISSNIKEFKFLFPDKKITSKDIYNWCGGVATMDVIRRVLNQKYDLISQGRSSHYVEKSKPD</sequence>
<keyword evidence="3" id="KW-1185">Reference proteome</keyword>
<evidence type="ECO:0000259" key="1">
    <source>
        <dbReference type="PROSITE" id="PS50965"/>
    </source>
</evidence>
<organism evidence="2 3">
    <name type="scientific">Amphibacillus indicireducens</name>
    <dbReference type="NCBI Taxonomy" id="1076330"/>
    <lineage>
        <taxon>Bacteria</taxon>
        <taxon>Bacillati</taxon>
        <taxon>Bacillota</taxon>
        <taxon>Bacilli</taxon>
        <taxon>Bacillales</taxon>
        <taxon>Bacillaceae</taxon>
        <taxon>Amphibacillus</taxon>
    </lineage>
</organism>
<evidence type="ECO:0000313" key="3">
    <source>
        <dbReference type="Proteomes" id="UP001501734"/>
    </source>
</evidence>
<evidence type="ECO:0000313" key="2">
    <source>
        <dbReference type="EMBL" id="GAA4062272.1"/>
    </source>
</evidence>